<evidence type="ECO:0000259" key="1">
    <source>
        <dbReference type="Pfam" id="PF03959"/>
    </source>
</evidence>
<evidence type="ECO:0000313" key="3">
    <source>
        <dbReference type="Proteomes" id="UP000056419"/>
    </source>
</evidence>
<comment type="caution">
    <text evidence="2">The sequence shown here is derived from an EMBL/GenBank/DDBJ whole genome shotgun (WGS) entry which is preliminary data.</text>
</comment>
<feature type="domain" description="Serine hydrolase" evidence="1">
    <location>
        <begin position="178"/>
        <end position="310"/>
    </location>
</feature>
<dbReference type="GO" id="GO:0016746">
    <property type="term" value="F:acyltransferase activity"/>
    <property type="evidence" value="ECO:0007669"/>
    <property type="project" value="UniProtKB-KW"/>
</dbReference>
<name>A0A108T7R5_BACSE</name>
<dbReference type="RefSeq" id="WP_005657986.1">
    <property type="nucleotide sequence ID" value="NZ_FNOD01000038.1"/>
</dbReference>
<organism evidence="2 3">
    <name type="scientific">Bacteroides stercoris</name>
    <dbReference type="NCBI Taxonomy" id="46506"/>
    <lineage>
        <taxon>Bacteria</taxon>
        <taxon>Pseudomonadati</taxon>
        <taxon>Bacteroidota</taxon>
        <taxon>Bacteroidia</taxon>
        <taxon>Bacteroidales</taxon>
        <taxon>Bacteroidaceae</taxon>
        <taxon>Bacteroides</taxon>
    </lineage>
</organism>
<gene>
    <name evidence="2" type="primary">mhpC</name>
    <name evidence="2" type="ORF">AA415_01964</name>
</gene>
<evidence type="ECO:0000313" key="2">
    <source>
        <dbReference type="EMBL" id="KWR54935.1"/>
    </source>
</evidence>
<dbReference type="GO" id="GO:0016787">
    <property type="term" value="F:hydrolase activity"/>
    <property type="evidence" value="ECO:0007669"/>
    <property type="project" value="UniProtKB-KW"/>
</dbReference>
<dbReference type="Pfam" id="PF03959">
    <property type="entry name" value="FSH1"/>
    <property type="match status" value="1"/>
</dbReference>
<dbReference type="InterPro" id="IPR029058">
    <property type="entry name" value="AB_hydrolase_fold"/>
</dbReference>
<reference evidence="2 3" key="1">
    <citation type="journal article" date="2016" name="BMC Genomics">
        <title>Type VI secretion systems of human gut Bacteroidales segregate into three genetic architectures, two of which are contained on mobile genetic elements.</title>
        <authorList>
            <person name="Coyne M.J."/>
            <person name="Roelofs K.G."/>
            <person name="Comstock L.E."/>
        </authorList>
    </citation>
    <scope>NUCLEOTIDE SEQUENCE [LARGE SCALE GENOMIC DNA]</scope>
    <source>
        <strain evidence="2 3">CL09T03C01</strain>
    </source>
</reference>
<dbReference type="InterPro" id="IPR052920">
    <property type="entry name" value="DNA-binding_regulatory"/>
</dbReference>
<dbReference type="InterPro" id="IPR005645">
    <property type="entry name" value="FSH-like_dom"/>
</dbReference>
<dbReference type="SUPFAM" id="SSF53474">
    <property type="entry name" value="alpha/beta-Hydrolases"/>
    <property type="match status" value="1"/>
</dbReference>
<dbReference type="Proteomes" id="UP000056419">
    <property type="component" value="Unassembled WGS sequence"/>
</dbReference>
<keyword evidence="2" id="KW-0012">Acyltransferase</keyword>
<sequence length="338" mass="38346">MKKILKYSFIGLAALCTALLCGGYYMLGHALNPDELITRSRNSQASYEYMFGQYPELKPWVDSLQTAGALRDFYIKNDRGETLHALYVAAAEPTRKTAVIVHGYTDNSIRMLNIGYLYNRQLKYNILLPDLHGHGASEGAEIQMGWLDRLDVLQWTATADELFGRNNETVTAGDSTRMRSSGTEMVVHGISMGAATTMMVSGEVEHGIHQQPFIKCFVEDCGYTSVWDEFRGELKAQYGLPAFPLLHVASRLCEQEYGWDFREASALEQVRKCTLPMLFIHGDADSYVPTWMVYPLYEAKPEPKELWIVPGSAHAMSYKDYPQEYTEHVKKFVGKYIR</sequence>
<dbReference type="GeneID" id="31798740"/>
<keyword evidence="3" id="KW-1185">Reference proteome</keyword>
<keyword evidence="2" id="KW-0378">Hydrolase</keyword>
<dbReference type="AlphaFoldDB" id="A0A108T7R5"/>
<keyword evidence="2" id="KW-0808">Transferase</keyword>
<dbReference type="STRING" id="46506.AA415_01964"/>
<proteinExistence type="predicted"/>
<dbReference type="EMBL" id="LRGC01000007">
    <property type="protein sequence ID" value="KWR54935.1"/>
    <property type="molecule type" value="Genomic_DNA"/>
</dbReference>
<dbReference type="PANTHER" id="PTHR43358">
    <property type="entry name" value="ALPHA/BETA-HYDROLASE"/>
    <property type="match status" value="1"/>
</dbReference>
<dbReference type="PATRIC" id="fig|46506.5.peg.2094"/>
<dbReference type="Gene3D" id="3.40.50.1820">
    <property type="entry name" value="alpha/beta hydrolase"/>
    <property type="match status" value="1"/>
</dbReference>
<dbReference type="PANTHER" id="PTHR43358:SF4">
    <property type="entry name" value="ALPHA_BETA HYDROLASE FOLD-1 DOMAIN-CONTAINING PROTEIN"/>
    <property type="match status" value="1"/>
</dbReference>
<protein>
    <submittedName>
        <fullName evidence="2">Putative hydrolases or acyltransferases (Alpha/beta hydrolase superfamily)</fullName>
    </submittedName>
</protein>
<accession>A0A108T7R5</accession>